<gene>
    <name evidence="1" type="ORF">HMI49_14225</name>
</gene>
<evidence type="ECO:0000313" key="1">
    <source>
        <dbReference type="EMBL" id="NOK34356.1"/>
    </source>
</evidence>
<evidence type="ECO:0000313" key="2">
    <source>
        <dbReference type="Proteomes" id="UP000563426"/>
    </source>
</evidence>
<organism evidence="1 2">
    <name type="scientific">Corallococcus exercitus</name>
    <dbReference type="NCBI Taxonomy" id="2316736"/>
    <lineage>
        <taxon>Bacteria</taxon>
        <taxon>Pseudomonadati</taxon>
        <taxon>Myxococcota</taxon>
        <taxon>Myxococcia</taxon>
        <taxon>Myxococcales</taxon>
        <taxon>Cystobacterineae</taxon>
        <taxon>Myxococcaceae</taxon>
        <taxon>Corallococcus</taxon>
    </lineage>
</organism>
<accession>A0A7Y4NS38</accession>
<keyword evidence="2" id="KW-1185">Reference proteome</keyword>
<dbReference type="AlphaFoldDB" id="A0A7Y4NS38"/>
<protein>
    <recommendedName>
        <fullName evidence="3">Pyrrolo-quinoline quinone</fullName>
    </recommendedName>
</protein>
<name>A0A7Y4NS38_9BACT</name>
<evidence type="ECO:0008006" key="3">
    <source>
        <dbReference type="Google" id="ProtNLM"/>
    </source>
</evidence>
<proteinExistence type="predicted"/>
<sequence>MTSHWGGRLARALALLFLGWGIASCGTKEPGPKQEVLPRLDVLHKGAWLLGVDARQRFLLFRPQTGAGTYAKVLPEGGDVRICDPADTSILAEDGGSVLLWSAPSEERTRTAWLWRPGPFACIPFTTSSQGDIVHDRALSYVAFTESDASAGTTSLRVMDAAACTAKDCPSRTLLQVPGSTLLLQAGGTTVLATDATQAWLIDVPSGAVVPLGTVAGPCTLSSDGTRYSLFSAAGHLQVFDTATRSLQWERSWAEDVSREGWEVESALMTDAKVLVLNVYEPPPPDRIPLVHATLACDATSCQVLAGGQGGCWWGLGRTDLVSCSHLLRCGPYGCEYQFTYFDASMRLLSNTTTTDVRRPQPAFSEDLAHRVSLYQDDSADTLTWVGPAGVHTLKATGAVDMRFITFLPGAERLVFAQTLTRSDGVRETRLAAWDGVSLTDLLPLPGAPVQGAHPRAAPTALYSTIESADPSSLDIIRIQL</sequence>
<dbReference type="SUPFAM" id="SSF82171">
    <property type="entry name" value="DPP6 N-terminal domain-like"/>
    <property type="match status" value="1"/>
</dbReference>
<reference evidence="1 2" key="1">
    <citation type="submission" date="2020-05" db="EMBL/GenBank/DDBJ databases">
        <authorList>
            <person name="Whitworth D."/>
        </authorList>
    </citation>
    <scope>NUCLEOTIDE SEQUENCE [LARGE SCALE GENOMIC DNA]</scope>
    <source>
        <strain evidence="1 2">AB043B</strain>
    </source>
</reference>
<comment type="caution">
    <text evidence="1">The sequence shown here is derived from an EMBL/GenBank/DDBJ whole genome shotgun (WGS) entry which is preliminary data.</text>
</comment>
<dbReference type="EMBL" id="JABFJV010000066">
    <property type="protein sequence ID" value="NOK34356.1"/>
    <property type="molecule type" value="Genomic_DNA"/>
</dbReference>
<dbReference type="Proteomes" id="UP000563426">
    <property type="component" value="Unassembled WGS sequence"/>
</dbReference>
<dbReference type="RefSeq" id="WP_171435352.1">
    <property type="nucleotide sequence ID" value="NZ_JABFJV010000066.1"/>
</dbReference>